<evidence type="ECO:0000313" key="6">
    <source>
        <dbReference type="Proteomes" id="UP001239215"/>
    </source>
</evidence>
<dbReference type="EMBL" id="JAUTAN010000001">
    <property type="protein sequence ID" value="MDQ1103842.1"/>
    <property type="molecule type" value="Genomic_DNA"/>
</dbReference>
<name>A0AAJ1U5Y7_9ACTN</name>
<comment type="similarity">
    <text evidence="1">Belongs to the BlaI transcriptional regulatory family.</text>
</comment>
<keyword evidence="3" id="KW-0238">DNA-binding</keyword>
<dbReference type="RefSeq" id="WP_307199241.1">
    <property type="nucleotide sequence ID" value="NZ_JAUTAN010000001.1"/>
</dbReference>
<keyword evidence="2" id="KW-0805">Transcription regulation</keyword>
<dbReference type="GO" id="GO:0045892">
    <property type="term" value="P:negative regulation of DNA-templated transcription"/>
    <property type="evidence" value="ECO:0007669"/>
    <property type="project" value="InterPro"/>
</dbReference>
<reference evidence="5" key="1">
    <citation type="submission" date="2023-07" db="EMBL/GenBank/DDBJ databases">
        <title>Functional and genomic diversity of the sorghum phyllosphere microbiome.</title>
        <authorList>
            <person name="Shade A."/>
        </authorList>
    </citation>
    <scope>NUCLEOTIDE SEQUENCE</scope>
    <source>
        <strain evidence="5">SORGH_AS_1067</strain>
    </source>
</reference>
<gene>
    <name evidence="5" type="ORF">QE405_001126</name>
</gene>
<dbReference type="GO" id="GO:0003677">
    <property type="term" value="F:DNA binding"/>
    <property type="evidence" value="ECO:0007669"/>
    <property type="project" value="UniProtKB-KW"/>
</dbReference>
<dbReference type="Gene3D" id="6.10.140.850">
    <property type="match status" value="1"/>
</dbReference>
<dbReference type="PIRSF" id="PIRSF019455">
    <property type="entry name" value="CopR_AtkY"/>
    <property type="match status" value="1"/>
</dbReference>
<protein>
    <submittedName>
        <fullName evidence="5">Transcriptional regulator</fullName>
    </submittedName>
</protein>
<accession>A0AAJ1U5Y7</accession>
<evidence type="ECO:0000313" key="5">
    <source>
        <dbReference type="EMBL" id="MDQ1103842.1"/>
    </source>
</evidence>
<evidence type="ECO:0000256" key="2">
    <source>
        <dbReference type="ARBA" id="ARBA00023015"/>
    </source>
</evidence>
<keyword evidence="4" id="KW-0804">Transcription</keyword>
<dbReference type="AlphaFoldDB" id="A0AAJ1U5Y7"/>
<proteinExistence type="inferred from homology"/>
<evidence type="ECO:0000256" key="3">
    <source>
        <dbReference type="ARBA" id="ARBA00023125"/>
    </source>
</evidence>
<dbReference type="InterPro" id="IPR036390">
    <property type="entry name" value="WH_DNA-bd_sf"/>
</dbReference>
<evidence type="ECO:0000256" key="1">
    <source>
        <dbReference type="ARBA" id="ARBA00011046"/>
    </source>
</evidence>
<dbReference type="Pfam" id="PF03965">
    <property type="entry name" value="Penicillinase_R"/>
    <property type="match status" value="1"/>
</dbReference>
<organism evidence="5 6">
    <name type="scientific">Nocardioides zeae</name>
    <dbReference type="NCBI Taxonomy" id="1457234"/>
    <lineage>
        <taxon>Bacteria</taxon>
        <taxon>Bacillati</taxon>
        <taxon>Actinomycetota</taxon>
        <taxon>Actinomycetes</taxon>
        <taxon>Propionibacteriales</taxon>
        <taxon>Nocardioidaceae</taxon>
        <taxon>Nocardioides</taxon>
    </lineage>
</organism>
<dbReference type="SUPFAM" id="SSF46785">
    <property type="entry name" value="Winged helix' DNA-binding domain"/>
    <property type="match status" value="1"/>
</dbReference>
<dbReference type="Proteomes" id="UP001239215">
    <property type="component" value="Unassembled WGS sequence"/>
</dbReference>
<evidence type="ECO:0000256" key="4">
    <source>
        <dbReference type="ARBA" id="ARBA00023163"/>
    </source>
</evidence>
<dbReference type="Gene3D" id="1.10.10.10">
    <property type="entry name" value="Winged helix-like DNA-binding domain superfamily/Winged helix DNA-binding domain"/>
    <property type="match status" value="1"/>
</dbReference>
<comment type="caution">
    <text evidence="5">The sequence shown here is derived from an EMBL/GenBank/DDBJ whole genome shotgun (WGS) entry which is preliminary data.</text>
</comment>
<dbReference type="InterPro" id="IPR005650">
    <property type="entry name" value="BlaI_family"/>
</dbReference>
<sequence>MPSSRKNSSRSALGDLERAVMDVLWSRSADETVTVRDVHEEVSAQREVAYTTVMTVMDRLARKELVVQERDGRAYRYRASASRGEMTASLMRTTLDDIGSGDRTGALVAFVGDASAEELQALRDALARIPDDRSSGSSGSSGA</sequence>
<dbReference type="InterPro" id="IPR036388">
    <property type="entry name" value="WH-like_DNA-bd_sf"/>
</dbReference>